<accession>A0A3B1D239</accession>
<dbReference type="EMBL" id="UOGI01000089">
    <property type="protein sequence ID" value="VAX30843.1"/>
    <property type="molecule type" value="Genomic_DNA"/>
</dbReference>
<evidence type="ECO:0000313" key="1">
    <source>
        <dbReference type="EMBL" id="VAX30843.1"/>
    </source>
</evidence>
<feature type="non-terminal residue" evidence="1">
    <location>
        <position position="85"/>
    </location>
</feature>
<name>A0A3B1D239_9ZZZZ</name>
<protein>
    <submittedName>
        <fullName evidence="1">Uncharacterized protein</fullName>
    </submittedName>
</protein>
<dbReference type="AlphaFoldDB" id="A0A3B1D239"/>
<gene>
    <name evidence="1" type="ORF">MNBD_NITROSPIRAE03-1315</name>
</gene>
<sequence length="85" mass="9431">MKTGLIKVVFCASLVCFLIGLVGMEEAEAVVAAPVEHILRQADGTEFPARQWGDEWSHGWETEDGHTVIRDKVTGNWVYARTDGK</sequence>
<proteinExistence type="predicted"/>
<organism evidence="1">
    <name type="scientific">hydrothermal vent metagenome</name>
    <dbReference type="NCBI Taxonomy" id="652676"/>
    <lineage>
        <taxon>unclassified sequences</taxon>
        <taxon>metagenomes</taxon>
        <taxon>ecological metagenomes</taxon>
    </lineage>
</organism>
<reference evidence="1" key="1">
    <citation type="submission" date="2018-06" db="EMBL/GenBank/DDBJ databases">
        <authorList>
            <person name="Zhirakovskaya E."/>
        </authorList>
    </citation>
    <scope>NUCLEOTIDE SEQUENCE</scope>
</reference>